<evidence type="ECO:0000256" key="1">
    <source>
        <dbReference type="ARBA" id="ARBA00022729"/>
    </source>
</evidence>
<gene>
    <name evidence="4" type="ORF">KMW28_00525</name>
</gene>
<feature type="transmembrane region" description="Helical" evidence="2">
    <location>
        <begin position="52"/>
        <end position="70"/>
    </location>
</feature>
<keyword evidence="2" id="KW-1133">Transmembrane helix</keyword>
<dbReference type="KEGG" id="fya:KMW28_00525"/>
<evidence type="ECO:0000259" key="3">
    <source>
        <dbReference type="Pfam" id="PF13505"/>
    </source>
</evidence>
<evidence type="ECO:0000313" key="4">
    <source>
        <dbReference type="EMBL" id="QWG02104.1"/>
    </source>
</evidence>
<reference evidence="4 5" key="1">
    <citation type="submission" date="2021-05" db="EMBL/GenBank/DDBJ databases">
        <title>Comparative genomic studies on the polysaccharide-degrading batcterial strains of the Flammeovirga genus.</title>
        <authorList>
            <person name="Zewei F."/>
            <person name="Zheng Z."/>
            <person name="Yu L."/>
            <person name="Ruyue G."/>
            <person name="Yanhong M."/>
            <person name="Yuanyuan C."/>
            <person name="Jingyan G."/>
            <person name="Wenjun H."/>
        </authorList>
    </citation>
    <scope>NUCLEOTIDE SEQUENCE [LARGE SCALE GENOMIC DNA]</scope>
    <source>
        <strain evidence="4 5">NBRC:100898</strain>
    </source>
</reference>
<keyword evidence="5" id="KW-1185">Reference proteome</keyword>
<feature type="domain" description="Outer membrane protein beta-barrel" evidence="3">
    <location>
        <begin position="209"/>
        <end position="357"/>
    </location>
</feature>
<proteinExistence type="predicted"/>
<dbReference type="SUPFAM" id="SSF56925">
    <property type="entry name" value="OMPA-like"/>
    <property type="match status" value="1"/>
</dbReference>
<sequence length="376" mass="41876">MQKKEDKRDEFDKVWADAFKDEELSITPPTDLWDDLEEEVDKINDKKNQFNIFRAAAAIITFGLLSSFLVKNEMPIQSNYDIGSISYSTTDRNVYQASMLPTDFFISSIDESAEALELLREKYIAPSKEIINTKVNPFYTAKKEEMKGVIKSAEKEVYYSELGQINSNPKDYSDEILMARQSPSVIEKKKKNKKYLKIEAGRTQIDPNMRYNHKDIAGKSTAPTIAVITGIKMDNNVFVELGARYAQYSINAGVNDQNISVEQKQLSIPVNVGYTINMNKKLDLDVFAGVAADIIIDQKVEGGGVIENDLMRSAVGNTANISANVGASLNYKIAPKASISLGTTYGSQLLENSQSNEITSSNSVLTFNMGVKYNII</sequence>
<organism evidence="4 5">
    <name type="scientific">Flammeovirga yaeyamensis</name>
    <dbReference type="NCBI Taxonomy" id="367791"/>
    <lineage>
        <taxon>Bacteria</taxon>
        <taxon>Pseudomonadati</taxon>
        <taxon>Bacteroidota</taxon>
        <taxon>Cytophagia</taxon>
        <taxon>Cytophagales</taxon>
        <taxon>Flammeovirgaceae</taxon>
        <taxon>Flammeovirga</taxon>
    </lineage>
</organism>
<evidence type="ECO:0000313" key="5">
    <source>
        <dbReference type="Proteomes" id="UP000678679"/>
    </source>
</evidence>
<accession>A0AAX1N3S8</accession>
<dbReference type="RefSeq" id="WP_169665851.1">
    <property type="nucleotide sequence ID" value="NZ_CP076132.1"/>
</dbReference>
<keyword evidence="2" id="KW-0812">Transmembrane</keyword>
<dbReference type="AlphaFoldDB" id="A0AAX1N3S8"/>
<keyword evidence="1" id="KW-0732">Signal</keyword>
<dbReference type="InterPro" id="IPR027385">
    <property type="entry name" value="Beta-barrel_OMP"/>
</dbReference>
<dbReference type="EMBL" id="CP076132">
    <property type="protein sequence ID" value="QWG02104.1"/>
    <property type="molecule type" value="Genomic_DNA"/>
</dbReference>
<evidence type="ECO:0000256" key="2">
    <source>
        <dbReference type="SAM" id="Phobius"/>
    </source>
</evidence>
<dbReference type="InterPro" id="IPR011250">
    <property type="entry name" value="OMP/PagP_B-barrel"/>
</dbReference>
<dbReference type="Pfam" id="PF13505">
    <property type="entry name" value="OMP_b-brl"/>
    <property type="match status" value="1"/>
</dbReference>
<protein>
    <submittedName>
        <fullName evidence="4">Outer membrane beta-barrel protein</fullName>
    </submittedName>
</protein>
<dbReference type="Proteomes" id="UP000678679">
    <property type="component" value="Chromosome 1"/>
</dbReference>
<dbReference type="Gene3D" id="2.40.160.20">
    <property type="match status" value="1"/>
</dbReference>
<name>A0AAX1N3S8_9BACT</name>
<keyword evidence="2" id="KW-0472">Membrane</keyword>